<evidence type="ECO:0000313" key="6">
    <source>
        <dbReference type="EMBL" id="ADU14243.1"/>
    </source>
</evidence>
<keyword evidence="5" id="KW-0472">Membrane</keyword>
<dbReference type="SUPFAM" id="SSF53850">
    <property type="entry name" value="Periplasmic binding protein-like II"/>
    <property type="match status" value="1"/>
</dbReference>
<organism evidence="6 7">
    <name type="scientific">Asticcacaulis excentricus (strain ATCC 15261 / DSM 4724 / KCTC 12464 / NCIMB 9791 / VKM B-1370 / CB 48)</name>
    <dbReference type="NCBI Taxonomy" id="573065"/>
    <lineage>
        <taxon>Bacteria</taxon>
        <taxon>Pseudomonadati</taxon>
        <taxon>Pseudomonadota</taxon>
        <taxon>Alphaproteobacteria</taxon>
        <taxon>Caulobacterales</taxon>
        <taxon>Caulobacteraceae</taxon>
        <taxon>Asticcacaulis</taxon>
    </lineage>
</organism>
<sequence>MLSVRIGFSPLNDAALVVLAEALGFYSAEGLDVSLSREANWSNIRDKLSYGLLDAAHVLATLPLARGLWLGPAIGHIIAPMALGANGNSVVISSKLKEVFEGLGASTLLESARALRLVIQHRRAVSEGKVTLAIPFNYSPHHFVLRHWLAAGGIDPDRQVQWVVLPPSRMADHLRDGVIDGFCSGSPWPQMAELNGNGVVLFSDPAFWTLKPEKVLALRGVWAEEHPEAAVALTRALLRAGQWAMDPSHADELALILSREAYVRAPLEAIQAALAPGGAGLILDPQTATFPWISHAKWFIGQFVRWGLTEGIHDFDAIARRVYRPDLWRQAAAPLGLSLPFEDEKDEGGADAPWMLPAAPDPVLMPPNTLFDGGVFRVRRA</sequence>
<dbReference type="AlphaFoldDB" id="E8RV43"/>
<dbReference type="PANTHER" id="PTHR30024">
    <property type="entry name" value="ALIPHATIC SULFONATES-BINDING PROTEIN-RELATED"/>
    <property type="match status" value="1"/>
</dbReference>
<reference evidence="7" key="1">
    <citation type="submission" date="2010-12" db="EMBL/GenBank/DDBJ databases">
        <title>Complete sequence of chromosome 2 of Asticcacaulis excentricus CB 48.</title>
        <authorList>
            <consortium name="US DOE Joint Genome Institute"/>
            <person name="Lucas S."/>
            <person name="Copeland A."/>
            <person name="Lapidus A."/>
            <person name="Cheng J.-F."/>
            <person name="Bruce D."/>
            <person name="Goodwin L."/>
            <person name="Pitluck S."/>
            <person name="Teshima H."/>
            <person name="Davenport K."/>
            <person name="Detter J.C."/>
            <person name="Han C."/>
            <person name="Tapia R."/>
            <person name="Land M."/>
            <person name="Hauser L."/>
            <person name="Jeffries C."/>
            <person name="Kyrpides N."/>
            <person name="Ivanova N."/>
            <person name="Ovchinnikova G."/>
            <person name="Brun Y.V."/>
            <person name="Woyke T."/>
        </authorList>
    </citation>
    <scope>NUCLEOTIDE SEQUENCE [LARGE SCALE GENOMIC DNA]</scope>
    <source>
        <strain evidence="7">ATCC 15261 / DSM 4724 / KCTC 12464 / NCIMB 9791 / VKM B-1370 / CB 48</strain>
    </source>
</reference>
<dbReference type="KEGG" id="aex:Astex_2598"/>
<dbReference type="HOGENOM" id="CLU_037398_0_1_5"/>
<dbReference type="Pfam" id="PF13379">
    <property type="entry name" value="NMT1_2"/>
    <property type="match status" value="1"/>
</dbReference>
<name>E8RV43_ASTEC</name>
<keyword evidence="3" id="KW-1003">Cell membrane</keyword>
<dbReference type="RefSeq" id="WP_013480067.1">
    <property type="nucleotide sequence ID" value="NC_014817.1"/>
</dbReference>
<dbReference type="PANTHER" id="PTHR30024:SF43">
    <property type="entry name" value="BLL4572 PROTEIN"/>
    <property type="match status" value="1"/>
</dbReference>
<accession>E8RV43</accession>
<dbReference type="GO" id="GO:0012505">
    <property type="term" value="C:endomembrane system"/>
    <property type="evidence" value="ECO:0007669"/>
    <property type="project" value="UniProtKB-SubCell"/>
</dbReference>
<evidence type="ECO:0000256" key="5">
    <source>
        <dbReference type="ARBA" id="ARBA00023136"/>
    </source>
</evidence>
<dbReference type="CDD" id="cd13553">
    <property type="entry name" value="PBP2_NrtA_CpmA_like"/>
    <property type="match status" value="1"/>
</dbReference>
<dbReference type="Proteomes" id="UP000001492">
    <property type="component" value="Chromosome 2"/>
</dbReference>
<evidence type="ECO:0000256" key="3">
    <source>
        <dbReference type="ARBA" id="ARBA00022475"/>
    </source>
</evidence>
<evidence type="ECO:0000313" key="7">
    <source>
        <dbReference type="Proteomes" id="UP000001492"/>
    </source>
</evidence>
<evidence type="ECO:0000256" key="4">
    <source>
        <dbReference type="ARBA" id="ARBA00022519"/>
    </source>
</evidence>
<dbReference type="OrthoDB" id="570524at2"/>
<proteinExistence type="predicted"/>
<evidence type="ECO:0000256" key="2">
    <source>
        <dbReference type="ARBA" id="ARBA00022448"/>
    </source>
</evidence>
<keyword evidence="4" id="KW-0997">Cell inner membrane</keyword>
<dbReference type="eggNOG" id="COG0715">
    <property type="taxonomic scope" value="Bacteria"/>
</dbReference>
<evidence type="ECO:0000256" key="1">
    <source>
        <dbReference type="ARBA" id="ARBA00004308"/>
    </source>
</evidence>
<dbReference type="EMBL" id="CP002396">
    <property type="protein sequence ID" value="ADU14243.1"/>
    <property type="molecule type" value="Genomic_DNA"/>
</dbReference>
<keyword evidence="7" id="KW-1185">Reference proteome</keyword>
<comment type="subcellular location">
    <subcellularLocation>
        <location evidence="1">Endomembrane system</location>
    </subcellularLocation>
</comment>
<keyword evidence="2" id="KW-0813">Transport</keyword>
<dbReference type="STRING" id="573065.Astex_2598"/>
<dbReference type="InterPro" id="IPR044527">
    <property type="entry name" value="NrtA/CpmA_ABC-bd_dom"/>
</dbReference>
<gene>
    <name evidence="6" type="ordered locus">Astex_2598</name>
</gene>
<dbReference type="Gene3D" id="3.40.190.10">
    <property type="entry name" value="Periplasmic binding protein-like II"/>
    <property type="match status" value="2"/>
</dbReference>
<protein>
    <submittedName>
        <fullName evidence="6">Nitrate transporter</fullName>
    </submittedName>
</protein>